<dbReference type="SUPFAM" id="SSF54616">
    <property type="entry name" value="DNA-binding domain of Mlu1-box binding protein MBP1"/>
    <property type="match status" value="1"/>
</dbReference>
<dbReference type="InterPro" id="IPR036770">
    <property type="entry name" value="Ankyrin_rpt-contain_sf"/>
</dbReference>
<dbReference type="Gene3D" id="1.25.40.20">
    <property type="entry name" value="Ankyrin repeat-containing domain"/>
    <property type="match status" value="1"/>
</dbReference>
<dbReference type="Pfam" id="PF12796">
    <property type="entry name" value="Ank_2"/>
    <property type="match status" value="1"/>
</dbReference>
<organism evidence="10">
    <name type="scientific">Dissoconium aciculare CBS 342.82</name>
    <dbReference type="NCBI Taxonomy" id="1314786"/>
    <lineage>
        <taxon>Eukaryota</taxon>
        <taxon>Fungi</taxon>
        <taxon>Dikarya</taxon>
        <taxon>Ascomycota</taxon>
        <taxon>Pezizomycotina</taxon>
        <taxon>Dothideomycetes</taxon>
        <taxon>Dothideomycetidae</taxon>
        <taxon>Mycosphaerellales</taxon>
        <taxon>Dissoconiaceae</taxon>
        <taxon>Dissoconium</taxon>
    </lineage>
</organism>
<dbReference type="GO" id="GO:0048315">
    <property type="term" value="P:conidium formation"/>
    <property type="evidence" value="ECO:0007669"/>
    <property type="project" value="UniProtKB-KW"/>
</dbReference>
<keyword evidence="3 5" id="KW-0040">ANK repeat</keyword>
<dbReference type="OrthoDB" id="6718656at2759"/>
<dbReference type="SMART" id="SM00248">
    <property type="entry name" value="ANK"/>
    <property type="match status" value="3"/>
</dbReference>
<dbReference type="GO" id="GO:0001228">
    <property type="term" value="F:DNA-binding transcription activator activity, RNA polymerase II-specific"/>
    <property type="evidence" value="ECO:0007669"/>
    <property type="project" value="UniProtKB-ARBA"/>
</dbReference>
<protein>
    <submittedName>
        <fullName evidence="10">Apses-domain-containing protein</fullName>
    </submittedName>
</protein>
<dbReference type="PROSITE" id="PS50088">
    <property type="entry name" value="ANK_REPEAT"/>
    <property type="match status" value="2"/>
</dbReference>
<evidence type="ECO:0000256" key="6">
    <source>
        <dbReference type="SAM" id="Coils"/>
    </source>
</evidence>
<evidence type="ECO:0000256" key="3">
    <source>
        <dbReference type="ARBA" id="ARBA00023043"/>
    </source>
</evidence>
<dbReference type="FunFam" id="3.10.260.10:FF:000001">
    <property type="entry name" value="APSES transcription factor (MbpA)"/>
    <property type="match status" value="1"/>
</dbReference>
<dbReference type="InterPro" id="IPR002110">
    <property type="entry name" value="Ankyrin_rpt"/>
</dbReference>
<reference evidence="10" key="1">
    <citation type="submission" date="2020-01" db="EMBL/GenBank/DDBJ databases">
        <authorList>
            <consortium name="DOE Joint Genome Institute"/>
            <person name="Haridas S."/>
            <person name="Albert R."/>
            <person name="Binder M."/>
            <person name="Bloem J."/>
            <person name="Labutti K."/>
            <person name="Salamov A."/>
            <person name="Andreopoulos B."/>
            <person name="Baker S.E."/>
            <person name="Barry K."/>
            <person name="Bills G."/>
            <person name="Bluhm B.H."/>
            <person name="Cannon C."/>
            <person name="Castanera R."/>
            <person name="Culley D.E."/>
            <person name="Daum C."/>
            <person name="Ezra D."/>
            <person name="Gonzalez J.B."/>
            <person name="Henrissat B."/>
            <person name="Kuo A."/>
            <person name="Liang C."/>
            <person name="Lipzen A."/>
            <person name="Lutzoni F."/>
            <person name="Magnuson J."/>
            <person name="Mondo S."/>
            <person name="Nolan M."/>
            <person name="Ohm R."/>
            <person name="Pangilinan J."/>
            <person name="Park H.-J."/>
            <person name="Ramirez L."/>
            <person name="Alfaro M."/>
            <person name="Sun H."/>
            <person name="Tritt A."/>
            <person name="Yoshinaga Y."/>
            <person name="Zwiers L.-H."/>
            <person name="Turgeon B.G."/>
            <person name="Goodwin S.B."/>
            <person name="Spatafora J.W."/>
            <person name="Crous P.W."/>
            <person name="Grigoriev I.V."/>
        </authorList>
    </citation>
    <scope>NUCLEOTIDE SEQUENCE</scope>
    <source>
        <strain evidence="10">CBS 342.82</strain>
    </source>
</reference>
<dbReference type="Proteomes" id="UP000504637">
    <property type="component" value="Unplaced"/>
</dbReference>
<evidence type="ECO:0000256" key="1">
    <source>
        <dbReference type="ARBA" id="ARBA00022737"/>
    </source>
</evidence>
<feature type="region of interest" description="Disordered" evidence="7">
    <location>
        <begin position="163"/>
        <end position="184"/>
    </location>
</feature>
<evidence type="ECO:0000256" key="5">
    <source>
        <dbReference type="PROSITE-ProRule" id="PRU00023"/>
    </source>
</evidence>
<dbReference type="GO" id="GO:0030435">
    <property type="term" value="P:sporulation resulting in formation of a cellular spore"/>
    <property type="evidence" value="ECO:0007669"/>
    <property type="project" value="UniProtKB-KW"/>
</dbReference>
<accession>A0A6J3M862</accession>
<dbReference type="SMART" id="SM01252">
    <property type="entry name" value="KilA-N"/>
    <property type="match status" value="1"/>
</dbReference>
<keyword evidence="9" id="KW-1185">Reference proteome</keyword>
<dbReference type="RefSeq" id="XP_033460815.1">
    <property type="nucleotide sequence ID" value="XM_033608434.1"/>
</dbReference>
<sequence>MSRSDKIYSATYSNVPVYEYNCDGNHVMRRRSDDWINATHILKVAEYDKPARTRILEREVQKGVHEKVQGGYGKYQGTWIPLPDGKELAQKNGVLEKLLPIFDYVPGERSPPPAPKHATASSKPRARGTTQNKRQQVYAQAPDYDQMDMSVHGMATPDRDAFSESAFDEYDQSQYTNPRKRRRVEEQLSQADKEHQLWADELLDYFMLQDSPYDSLPVAPVPPAGADLDRPIDDKGHTALHWAASMGDIEVVKDLIRRRARIDVQSKNGETPLMRAVVFTNNYDRQNMEKLAGLLIQTVNMQEWYGSTVFHHIVNTTERKSKYQCARYYLDCILNKMTEVLSPDQIERVLNETDQNGDTAILIAARNGARKCIRSLICRNADSSIMNIAGENAEQYIIELNNRRKEREHHNRHMSSSPFQGNSNLPIGGAVQPHINGNAVVTNPLSALQTDSGSVGYKSEVALAMKTSVIPAVMEKFQSLTNNIETEMAEKEAELAEAERVVAARRAEIEQLKAQIDELRTKDQAQTNGALDSDARLIAELDQLMHECTSLTMEEQNRTLNGLFEKEKAALPHSPPADVDIDGADDDENETIKQKLDLARELFTVMQQRHGLVETIVQNLSVAGLGNKQAEYRRLITGALRIREDEVEEALPGIVAELESSCDMEHVGA</sequence>
<evidence type="ECO:0000256" key="7">
    <source>
        <dbReference type="SAM" id="MobiDB-lite"/>
    </source>
</evidence>
<keyword evidence="1" id="KW-0677">Repeat</keyword>
<reference evidence="10" key="3">
    <citation type="submission" date="2025-08" db="UniProtKB">
        <authorList>
            <consortium name="RefSeq"/>
        </authorList>
    </citation>
    <scope>IDENTIFICATION</scope>
    <source>
        <strain evidence="10">CBS 342.82</strain>
    </source>
</reference>
<dbReference type="GO" id="GO:0030907">
    <property type="term" value="C:MBF transcription complex"/>
    <property type="evidence" value="ECO:0007669"/>
    <property type="project" value="TreeGrafter"/>
</dbReference>
<reference evidence="10" key="2">
    <citation type="submission" date="2020-04" db="EMBL/GenBank/DDBJ databases">
        <authorList>
            <consortium name="NCBI Genome Project"/>
        </authorList>
    </citation>
    <scope>NUCLEOTIDE SEQUENCE</scope>
    <source>
        <strain evidence="10">CBS 342.82</strain>
    </source>
</reference>
<evidence type="ECO:0000313" key="9">
    <source>
        <dbReference type="Proteomes" id="UP000504637"/>
    </source>
</evidence>
<dbReference type="InterPro" id="IPR018004">
    <property type="entry name" value="KilA/APSES_HTH"/>
</dbReference>
<dbReference type="InterPro" id="IPR036887">
    <property type="entry name" value="HTH_APSES_sf"/>
</dbReference>
<feature type="region of interest" description="Disordered" evidence="7">
    <location>
        <begin position="106"/>
        <end position="135"/>
    </location>
</feature>
<feature type="domain" description="HTH APSES-type" evidence="8">
    <location>
        <begin position="7"/>
        <end position="113"/>
    </location>
</feature>
<gene>
    <name evidence="10" type="ORF">K489DRAFT_431135</name>
</gene>
<dbReference type="PANTHER" id="PTHR43828">
    <property type="entry name" value="ASPARAGINASE"/>
    <property type="match status" value="1"/>
</dbReference>
<evidence type="ECO:0000259" key="8">
    <source>
        <dbReference type="PROSITE" id="PS51299"/>
    </source>
</evidence>
<dbReference type="PROSITE" id="PS51299">
    <property type="entry name" value="HTH_APSES"/>
    <property type="match status" value="1"/>
</dbReference>
<keyword evidence="4" id="KW-0183">Conidiation</keyword>
<evidence type="ECO:0000313" key="10">
    <source>
        <dbReference type="RefSeq" id="XP_033460815.1"/>
    </source>
</evidence>
<keyword evidence="2" id="KW-0749">Sporulation</keyword>
<feature type="compositionally biased region" description="Polar residues" evidence="7">
    <location>
        <begin position="414"/>
        <end position="425"/>
    </location>
</feature>
<dbReference type="GO" id="GO:0003677">
    <property type="term" value="F:DNA binding"/>
    <property type="evidence" value="ECO:0007669"/>
    <property type="project" value="InterPro"/>
</dbReference>
<dbReference type="Pfam" id="PF04383">
    <property type="entry name" value="KilA-N"/>
    <property type="match status" value="1"/>
</dbReference>
<dbReference type="GO" id="GO:0033309">
    <property type="term" value="C:SBF transcription complex"/>
    <property type="evidence" value="ECO:0007669"/>
    <property type="project" value="TreeGrafter"/>
</dbReference>
<feature type="region of interest" description="Disordered" evidence="7">
    <location>
        <begin position="405"/>
        <end position="425"/>
    </location>
</feature>
<evidence type="ECO:0000256" key="2">
    <source>
        <dbReference type="ARBA" id="ARBA00022969"/>
    </source>
</evidence>
<dbReference type="Gene3D" id="3.10.260.10">
    <property type="entry name" value="Transcription regulator HTH, APSES-type DNA-binding domain"/>
    <property type="match status" value="1"/>
</dbReference>
<dbReference type="SUPFAM" id="SSF48403">
    <property type="entry name" value="Ankyrin repeat"/>
    <property type="match status" value="1"/>
</dbReference>
<feature type="coiled-coil region" evidence="6">
    <location>
        <begin position="474"/>
        <end position="522"/>
    </location>
</feature>
<name>A0A6J3M862_9PEZI</name>
<feature type="repeat" description="ANK" evidence="5">
    <location>
        <begin position="235"/>
        <end position="267"/>
    </location>
</feature>
<dbReference type="AlphaFoldDB" id="A0A6J3M862"/>
<dbReference type="GeneID" id="54366234"/>
<feature type="repeat" description="ANK" evidence="5">
    <location>
        <begin position="356"/>
        <end position="388"/>
    </location>
</feature>
<dbReference type="PROSITE" id="PS50297">
    <property type="entry name" value="ANK_REP_REGION"/>
    <property type="match status" value="1"/>
</dbReference>
<keyword evidence="6" id="KW-0175">Coiled coil</keyword>
<evidence type="ECO:0000256" key="4">
    <source>
        <dbReference type="ARBA" id="ARBA00023321"/>
    </source>
</evidence>
<dbReference type="InterPro" id="IPR051642">
    <property type="entry name" value="SWI6-like"/>
</dbReference>
<dbReference type="PANTHER" id="PTHR43828:SF15">
    <property type="entry name" value="TRANSCRIPTION FACTOR MBP1"/>
    <property type="match status" value="1"/>
</dbReference>
<proteinExistence type="predicted"/>
<dbReference type="InterPro" id="IPR003163">
    <property type="entry name" value="Tscrpt_reg_HTH_APSES-type"/>
</dbReference>